<dbReference type="FunFam" id="3.40.50.720:FF:000084">
    <property type="entry name" value="Short-chain dehydrogenase reductase"/>
    <property type="match status" value="1"/>
</dbReference>
<dbReference type="PANTHER" id="PTHR43477">
    <property type="entry name" value="DIHYDROANTICAPSIN 7-DEHYDROGENASE"/>
    <property type="match status" value="1"/>
</dbReference>
<comment type="caution">
    <text evidence="3">The sequence shown here is derived from an EMBL/GenBank/DDBJ whole genome shotgun (WGS) entry which is preliminary data.</text>
</comment>
<dbReference type="RefSeq" id="WP_122978852.1">
    <property type="nucleotide sequence ID" value="NZ_BOMX01000095.1"/>
</dbReference>
<organism evidence="3 4">
    <name type="scientific">Actinoplanes teichomyceticus</name>
    <dbReference type="NCBI Taxonomy" id="1867"/>
    <lineage>
        <taxon>Bacteria</taxon>
        <taxon>Bacillati</taxon>
        <taxon>Actinomycetota</taxon>
        <taxon>Actinomycetes</taxon>
        <taxon>Micromonosporales</taxon>
        <taxon>Micromonosporaceae</taxon>
        <taxon>Actinoplanes</taxon>
    </lineage>
</organism>
<name>A0A561VLU1_ACTTI</name>
<dbReference type="GO" id="GO:0016491">
    <property type="term" value="F:oxidoreductase activity"/>
    <property type="evidence" value="ECO:0007669"/>
    <property type="project" value="UniProtKB-KW"/>
</dbReference>
<gene>
    <name evidence="3" type="ORF">FHX34_105446</name>
</gene>
<accession>A0A561VLU1</accession>
<dbReference type="AlphaFoldDB" id="A0A561VLU1"/>
<keyword evidence="4" id="KW-1185">Reference proteome</keyword>
<evidence type="ECO:0000313" key="3">
    <source>
        <dbReference type="EMBL" id="TWG12579.1"/>
    </source>
</evidence>
<dbReference type="SUPFAM" id="SSF51735">
    <property type="entry name" value="NAD(P)-binding Rossmann-fold domains"/>
    <property type="match status" value="1"/>
</dbReference>
<dbReference type="CDD" id="cd05233">
    <property type="entry name" value="SDR_c"/>
    <property type="match status" value="1"/>
</dbReference>
<dbReference type="OrthoDB" id="3542748at2"/>
<proteinExistence type="inferred from homology"/>
<evidence type="ECO:0000256" key="1">
    <source>
        <dbReference type="ARBA" id="ARBA00006484"/>
    </source>
</evidence>
<reference evidence="3 4" key="1">
    <citation type="submission" date="2019-06" db="EMBL/GenBank/DDBJ databases">
        <title>Sequencing the genomes of 1000 actinobacteria strains.</title>
        <authorList>
            <person name="Klenk H.-P."/>
        </authorList>
    </citation>
    <scope>NUCLEOTIDE SEQUENCE [LARGE SCALE GENOMIC DNA]</scope>
    <source>
        <strain evidence="3 4">DSM 43866</strain>
    </source>
</reference>
<protein>
    <submittedName>
        <fullName evidence="3">NAD(P)-dependent dehydrogenase (Short-subunit alcohol dehydrogenase family)</fullName>
    </submittedName>
</protein>
<comment type="similarity">
    <text evidence="1">Belongs to the short-chain dehydrogenases/reductases (SDR) family.</text>
</comment>
<dbReference type="InterPro" id="IPR002347">
    <property type="entry name" value="SDR_fam"/>
</dbReference>
<dbReference type="Gene3D" id="3.40.50.720">
    <property type="entry name" value="NAD(P)-binding Rossmann-like Domain"/>
    <property type="match status" value="1"/>
</dbReference>
<sequence length="244" mass="25296">MARFDGKHVLVTGGSGGIGLAGARRIAAEGGRVTVTGTDEQRLAAVSRQLPAARVLHNDAGDPHAVDQLAEALDGDDLHGLWLNAGYAAVGPLEDTDAALFDAMMAVNVRAPALQLARLSPYLAEGASVVVTSSTSTYEGAPMTSVYAATKAAQVAAARSWSAELAPRGIRVNVLVPGATDTNFRHFMTEEQRAGFESALLEKVPLGRVGTPDEVAAVALFLLSDDASYVTGAQFVVDGGLLRL</sequence>
<dbReference type="PRINTS" id="PR00081">
    <property type="entry name" value="GDHRDH"/>
</dbReference>
<keyword evidence="2" id="KW-0560">Oxidoreductase</keyword>
<dbReference type="EMBL" id="VIWY01000005">
    <property type="protein sequence ID" value="TWG12579.1"/>
    <property type="molecule type" value="Genomic_DNA"/>
</dbReference>
<dbReference type="InterPro" id="IPR051122">
    <property type="entry name" value="SDR_DHRS6-like"/>
</dbReference>
<dbReference type="InterPro" id="IPR036291">
    <property type="entry name" value="NAD(P)-bd_dom_sf"/>
</dbReference>
<dbReference type="Pfam" id="PF13561">
    <property type="entry name" value="adh_short_C2"/>
    <property type="match status" value="1"/>
</dbReference>
<evidence type="ECO:0000313" key="4">
    <source>
        <dbReference type="Proteomes" id="UP000320239"/>
    </source>
</evidence>
<dbReference type="Proteomes" id="UP000320239">
    <property type="component" value="Unassembled WGS sequence"/>
</dbReference>
<dbReference type="PANTHER" id="PTHR43477:SF1">
    <property type="entry name" value="DIHYDROANTICAPSIN 7-DEHYDROGENASE"/>
    <property type="match status" value="1"/>
</dbReference>
<evidence type="ECO:0000256" key="2">
    <source>
        <dbReference type="ARBA" id="ARBA00023002"/>
    </source>
</evidence>